<protein>
    <recommendedName>
        <fullName evidence="4">RDD family protein</fullName>
    </recommendedName>
</protein>
<organism evidence="2 3">
    <name type="scientific">Massilia consociata</name>
    <dbReference type="NCBI Taxonomy" id="760117"/>
    <lineage>
        <taxon>Bacteria</taxon>
        <taxon>Pseudomonadati</taxon>
        <taxon>Pseudomonadota</taxon>
        <taxon>Betaproteobacteria</taxon>
        <taxon>Burkholderiales</taxon>
        <taxon>Oxalobacteraceae</taxon>
        <taxon>Telluria group</taxon>
        <taxon>Massilia</taxon>
    </lineage>
</organism>
<keyword evidence="1" id="KW-1133">Transmembrane helix</keyword>
<accession>A0ABV6FHA0</accession>
<name>A0ABV6FHA0_9BURK</name>
<comment type="caution">
    <text evidence="2">The sequence shown here is derived from an EMBL/GenBank/DDBJ whole genome shotgun (WGS) entry which is preliminary data.</text>
</comment>
<dbReference type="EMBL" id="JBHLWP010000013">
    <property type="protein sequence ID" value="MFC0252908.1"/>
    <property type="molecule type" value="Genomic_DNA"/>
</dbReference>
<evidence type="ECO:0000256" key="1">
    <source>
        <dbReference type="SAM" id="Phobius"/>
    </source>
</evidence>
<keyword evidence="1" id="KW-0812">Transmembrane</keyword>
<evidence type="ECO:0008006" key="4">
    <source>
        <dbReference type="Google" id="ProtNLM"/>
    </source>
</evidence>
<keyword evidence="1" id="KW-0472">Membrane</keyword>
<evidence type="ECO:0000313" key="2">
    <source>
        <dbReference type="EMBL" id="MFC0252908.1"/>
    </source>
</evidence>
<sequence length="56" mass="6403">MMIDDELRRRLLRDYLGQFAAILVMVDFVAYICWPLLTLAFEKDALVLNAGSRTGP</sequence>
<keyword evidence="3" id="KW-1185">Reference proteome</keyword>
<proteinExistence type="predicted"/>
<feature type="transmembrane region" description="Helical" evidence="1">
    <location>
        <begin position="20"/>
        <end position="41"/>
    </location>
</feature>
<gene>
    <name evidence="2" type="ORF">ACFFJK_13500</name>
</gene>
<reference evidence="2 3" key="1">
    <citation type="submission" date="2024-09" db="EMBL/GenBank/DDBJ databases">
        <authorList>
            <person name="Sun Q."/>
            <person name="Mori K."/>
        </authorList>
    </citation>
    <scope>NUCLEOTIDE SEQUENCE [LARGE SCALE GENOMIC DNA]</scope>
    <source>
        <strain evidence="2 3">CCM 7792</strain>
    </source>
</reference>
<dbReference type="Proteomes" id="UP001589773">
    <property type="component" value="Unassembled WGS sequence"/>
</dbReference>
<evidence type="ECO:0000313" key="3">
    <source>
        <dbReference type="Proteomes" id="UP001589773"/>
    </source>
</evidence>
<dbReference type="RefSeq" id="WP_379679797.1">
    <property type="nucleotide sequence ID" value="NZ_JBHLWP010000013.1"/>
</dbReference>